<protein>
    <recommendedName>
        <fullName evidence="4">Rpr2-domain-containing protein</fullName>
    </recommendedName>
</protein>
<dbReference type="EMBL" id="MU006216">
    <property type="protein sequence ID" value="KAF2832943.1"/>
    <property type="molecule type" value="Genomic_DNA"/>
</dbReference>
<dbReference type="OrthoDB" id="438080at2759"/>
<dbReference type="PANTHER" id="PTHR14742:SF3">
    <property type="entry name" value="RIBONUCLEASE MRP PROTEIN SUBUNIT SNM1"/>
    <property type="match status" value="1"/>
</dbReference>
<proteinExistence type="predicted"/>
<evidence type="ECO:0000313" key="3">
    <source>
        <dbReference type="Proteomes" id="UP000799424"/>
    </source>
</evidence>
<dbReference type="InterPro" id="IPR007175">
    <property type="entry name" value="Rpr2/Snm1/Rpp21"/>
</dbReference>
<dbReference type="Pfam" id="PF04032">
    <property type="entry name" value="Rpr2"/>
    <property type="match status" value="1"/>
</dbReference>
<evidence type="ECO:0000256" key="1">
    <source>
        <dbReference type="SAM" id="MobiDB-lite"/>
    </source>
</evidence>
<dbReference type="GO" id="GO:0008033">
    <property type="term" value="P:tRNA processing"/>
    <property type="evidence" value="ECO:0007669"/>
    <property type="project" value="TreeGrafter"/>
</dbReference>
<gene>
    <name evidence="2" type="ORF">CC86DRAFT_2265</name>
</gene>
<keyword evidence="3" id="KW-1185">Reference proteome</keyword>
<reference evidence="2" key="1">
    <citation type="journal article" date="2020" name="Stud. Mycol.">
        <title>101 Dothideomycetes genomes: a test case for predicting lifestyles and emergence of pathogens.</title>
        <authorList>
            <person name="Haridas S."/>
            <person name="Albert R."/>
            <person name="Binder M."/>
            <person name="Bloem J."/>
            <person name="Labutti K."/>
            <person name="Salamov A."/>
            <person name="Andreopoulos B."/>
            <person name="Baker S."/>
            <person name="Barry K."/>
            <person name="Bills G."/>
            <person name="Bluhm B."/>
            <person name="Cannon C."/>
            <person name="Castanera R."/>
            <person name="Culley D."/>
            <person name="Daum C."/>
            <person name="Ezra D."/>
            <person name="Gonzalez J."/>
            <person name="Henrissat B."/>
            <person name="Kuo A."/>
            <person name="Liang C."/>
            <person name="Lipzen A."/>
            <person name="Lutzoni F."/>
            <person name="Magnuson J."/>
            <person name="Mondo S."/>
            <person name="Nolan M."/>
            <person name="Ohm R."/>
            <person name="Pangilinan J."/>
            <person name="Park H.-J."/>
            <person name="Ramirez L."/>
            <person name="Alfaro M."/>
            <person name="Sun H."/>
            <person name="Tritt A."/>
            <person name="Yoshinaga Y."/>
            <person name="Zwiers L.-H."/>
            <person name="Turgeon B."/>
            <person name="Goodwin S."/>
            <person name="Spatafora J."/>
            <person name="Crous P."/>
            <person name="Grigoriev I."/>
        </authorList>
    </citation>
    <scope>NUCLEOTIDE SEQUENCE</scope>
    <source>
        <strain evidence="2">CBS 113818</strain>
    </source>
</reference>
<feature type="region of interest" description="Disordered" evidence="1">
    <location>
        <begin position="74"/>
        <end position="94"/>
    </location>
</feature>
<evidence type="ECO:0008006" key="4">
    <source>
        <dbReference type="Google" id="ProtNLM"/>
    </source>
</evidence>
<organism evidence="2 3">
    <name type="scientific">Ophiobolus disseminans</name>
    <dbReference type="NCBI Taxonomy" id="1469910"/>
    <lineage>
        <taxon>Eukaryota</taxon>
        <taxon>Fungi</taxon>
        <taxon>Dikarya</taxon>
        <taxon>Ascomycota</taxon>
        <taxon>Pezizomycotina</taxon>
        <taxon>Dothideomycetes</taxon>
        <taxon>Pleosporomycetidae</taxon>
        <taxon>Pleosporales</taxon>
        <taxon>Pleosporineae</taxon>
        <taxon>Phaeosphaeriaceae</taxon>
        <taxon>Ophiobolus</taxon>
    </lineage>
</organism>
<name>A0A6A7AIK7_9PLEO</name>
<dbReference type="AlphaFoldDB" id="A0A6A7AIK7"/>
<evidence type="ECO:0000313" key="2">
    <source>
        <dbReference type="EMBL" id="KAF2832943.1"/>
    </source>
</evidence>
<dbReference type="GO" id="GO:0005655">
    <property type="term" value="C:nucleolar ribonuclease P complex"/>
    <property type="evidence" value="ECO:0007669"/>
    <property type="project" value="TreeGrafter"/>
</dbReference>
<feature type="region of interest" description="Disordered" evidence="1">
    <location>
        <begin position="138"/>
        <end position="184"/>
    </location>
</feature>
<sequence length="190" mass="21279">MTEAIALRSKYLRDAAHLLAVSSPSACAFLGTARDQLIENSQLEVQPKERDTFRRETCGACGNLMIPGWSCKISNDTQTQKPSREGKRTTNDSVTSETSLIYKCLRCNRQTKQILPSRSQRRMRKKKSIAISNLETASTLKKEDDTKMPKTTNASSKQRQKARKGGLQAMLDKNKTQAAKPGYDLMDFAM</sequence>
<dbReference type="PANTHER" id="PTHR14742">
    <property type="entry name" value="RIBONUCLEASE P SUBUNIT P21"/>
    <property type="match status" value="1"/>
</dbReference>
<accession>A0A6A7AIK7</accession>
<dbReference type="Proteomes" id="UP000799424">
    <property type="component" value="Unassembled WGS sequence"/>
</dbReference>